<dbReference type="STRING" id="5364.A0A5C3MVU9"/>
<sequence>MDTVPRTASGFSGEMETGPRARSMLEELHGELPNYLRGDFPSLASGSLVSLDDGSSTRLVSSDFGHLMQPGPPSSYRTRDFGRSLGYSPSIISSRGSVPGRSRALTLHSFGSTTAPGHAQASTFHPGSHDDFTVSSIAGLDHKSLLEHSPLYDNLHQELLRTKDSLAQAQRDIAYYQGKVEALQEISSRPASLAAAAAAPVATPSKFQVIGFSMDEDKELELTLPKVDDYSMEEQRSLFWTRSMFDDPNNHAQKKVKPSGPRGKQSLRDGNNKCHRHVTNLAGEVVDGHRIRAMLDHTHGLLLSLAKIKELQLTWKANGGHIRGCIYREMKRKFPELALCENNWKIDELVGGKYPGFSRKYVKPFLGTPAAELPKLLDGIAPADDNAEDEPPEAARTSAPVQATDSTSAANKRKAPPLALRASDKRKHSHNNHLEQLVSSRVSATSTASSSSRLPPSEPPFTQAPLPPTRQPLASGQSPLSPEQQPLSPTRSPSSYAQSALLPVQPRLAPQSQSSRAQLPLSQAQSPWSPAVPPFTQPPAQLHLSHAQSPLLPPQLPLSPSWRPLSPTPPPLQAPQPLSPTPPPFPPTPPPLQAPQPLSPTPPPLPPTPPPLPPTPPPLPPTTLPLPTAQPPLPPTPPPFPPPQPPLPPTPPLLPTAQPPLSPTRQLTEGSAQQQLPHMLLPRSRRTAPPDQALLSPARIHPGFNSVMATGDSALGPGNAMGAAGATEEGGGGKRKRGGDRGGKAMKLPENPTTAKQLFAKEELTKEPQQSEYRITQLWNALSGTQKAYYQDRIIAMKAAVPKAARPRPHKTKQSDKENAA</sequence>
<gene>
    <name evidence="3" type="ORF">OE88DRAFT_1737057</name>
</gene>
<keyword evidence="4" id="KW-1185">Reference proteome</keyword>
<organism evidence="3 4">
    <name type="scientific">Heliocybe sulcata</name>
    <dbReference type="NCBI Taxonomy" id="5364"/>
    <lineage>
        <taxon>Eukaryota</taxon>
        <taxon>Fungi</taxon>
        <taxon>Dikarya</taxon>
        <taxon>Basidiomycota</taxon>
        <taxon>Agaricomycotina</taxon>
        <taxon>Agaricomycetes</taxon>
        <taxon>Gloeophyllales</taxon>
        <taxon>Gloeophyllaceae</taxon>
        <taxon>Heliocybe</taxon>
    </lineage>
</organism>
<feature type="region of interest" description="Disordered" evidence="2">
    <location>
        <begin position="381"/>
        <end position="756"/>
    </location>
</feature>
<dbReference type="EMBL" id="ML213516">
    <property type="protein sequence ID" value="TFK49444.1"/>
    <property type="molecule type" value="Genomic_DNA"/>
</dbReference>
<protein>
    <submittedName>
        <fullName evidence="3">Uncharacterized protein</fullName>
    </submittedName>
</protein>
<dbReference type="AlphaFoldDB" id="A0A5C3MVU9"/>
<reference evidence="3 4" key="1">
    <citation type="journal article" date="2019" name="Nat. Ecol. Evol.">
        <title>Megaphylogeny resolves global patterns of mushroom evolution.</title>
        <authorList>
            <person name="Varga T."/>
            <person name="Krizsan K."/>
            <person name="Foldi C."/>
            <person name="Dima B."/>
            <person name="Sanchez-Garcia M."/>
            <person name="Sanchez-Ramirez S."/>
            <person name="Szollosi G.J."/>
            <person name="Szarkandi J.G."/>
            <person name="Papp V."/>
            <person name="Albert L."/>
            <person name="Andreopoulos W."/>
            <person name="Angelini C."/>
            <person name="Antonin V."/>
            <person name="Barry K.W."/>
            <person name="Bougher N.L."/>
            <person name="Buchanan P."/>
            <person name="Buyck B."/>
            <person name="Bense V."/>
            <person name="Catcheside P."/>
            <person name="Chovatia M."/>
            <person name="Cooper J."/>
            <person name="Damon W."/>
            <person name="Desjardin D."/>
            <person name="Finy P."/>
            <person name="Geml J."/>
            <person name="Haridas S."/>
            <person name="Hughes K."/>
            <person name="Justo A."/>
            <person name="Karasinski D."/>
            <person name="Kautmanova I."/>
            <person name="Kiss B."/>
            <person name="Kocsube S."/>
            <person name="Kotiranta H."/>
            <person name="LaButti K.M."/>
            <person name="Lechner B.E."/>
            <person name="Liimatainen K."/>
            <person name="Lipzen A."/>
            <person name="Lukacs Z."/>
            <person name="Mihaltcheva S."/>
            <person name="Morgado L.N."/>
            <person name="Niskanen T."/>
            <person name="Noordeloos M.E."/>
            <person name="Ohm R.A."/>
            <person name="Ortiz-Santana B."/>
            <person name="Ovrebo C."/>
            <person name="Racz N."/>
            <person name="Riley R."/>
            <person name="Savchenko A."/>
            <person name="Shiryaev A."/>
            <person name="Soop K."/>
            <person name="Spirin V."/>
            <person name="Szebenyi C."/>
            <person name="Tomsovsky M."/>
            <person name="Tulloss R.E."/>
            <person name="Uehling J."/>
            <person name="Grigoriev I.V."/>
            <person name="Vagvolgyi C."/>
            <person name="Papp T."/>
            <person name="Martin F.M."/>
            <person name="Miettinen O."/>
            <person name="Hibbett D.S."/>
            <person name="Nagy L.G."/>
        </authorList>
    </citation>
    <scope>NUCLEOTIDE SEQUENCE [LARGE SCALE GENOMIC DNA]</scope>
    <source>
        <strain evidence="3 4">OMC1185</strain>
    </source>
</reference>
<proteinExistence type="predicted"/>
<feature type="compositionally biased region" description="Polar residues" evidence="2">
    <location>
        <begin position="510"/>
        <end position="528"/>
    </location>
</feature>
<feature type="compositionally biased region" description="Pro residues" evidence="2">
    <location>
        <begin position="566"/>
        <end position="662"/>
    </location>
</feature>
<dbReference type="OrthoDB" id="3235325at2759"/>
<evidence type="ECO:0000313" key="3">
    <source>
        <dbReference type="EMBL" id="TFK49444.1"/>
    </source>
</evidence>
<dbReference type="PRINTS" id="PR01217">
    <property type="entry name" value="PRICHEXTENSN"/>
</dbReference>
<feature type="coiled-coil region" evidence="1">
    <location>
        <begin position="152"/>
        <end position="186"/>
    </location>
</feature>
<keyword evidence="1" id="KW-0175">Coiled coil</keyword>
<accession>A0A5C3MVU9</accession>
<feature type="compositionally biased region" description="Polar residues" evidence="2">
    <location>
        <begin position="665"/>
        <end position="676"/>
    </location>
</feature>
<dbReference type="Proteomes" id="UP000305948">
    <property type="component" value="Unassembled WGS sequence"/>
</dbReference>
<feature type="region of interest" description="Disordered" evidence="2">
    <location>
        <begin position="801"/>
        <end position="821"/>
    </location>
</feature>
<feature type="compositionally biased region" description="Low complexity" evidence="2">
    <location>
        <begin position="718"/>
        <end position="727"/>
    </location>
</feature>
<evidence type="ECO:0000256" key="1">
    <source>
        <dbReference type="SAM" id="Coils"/>
    </source>
</evidence>
<feature type="compositionally biased region" description="Low complexity" evidence="2">
    <location>
        <begin position="475"/>
        <end position="489"/>
    </location>
</feature>
<evidence type="ECO:0000313" key="4">
    <source>
        <dbReference type="Proteomes" id="UP000305948"/>
    </source>
</evidence>
<evidence type="ECO:0000256" key="2">
    <source>
        <dbReference type="SAM" id="MobiDB-lite"/>
    </source>
</evidence>
<feature type="compositionally biased region" description="Polar residues" evidence="2">
    <location>
        <begin position="399"/>
        <end position="410"/>
    </location>
</feature>
<feature type="region of interest" description="Disordered" evidence="2">
    <location>
        <begin position="249"/>
        <end position="273"/>
    </location>
</feature>
<name>A0A5C3MVU9_9AGAM</name>
<feature type="compositionally biased region" description="Low complexity" evidence="2">
    <location>
        <begin position="437"/>
        <end position="455"/>
    </location>
</feature>